<organism evidence="2 3">
    <name type="scientific">Mucuna pruriens</name>
    <name type="common">Velvet bean</name>
    <name type="synonym">Dolichos pruriens</name>
    <dbReference type="NCBI Taxonomy" id="157652"/>
    <lineage>
        <taxon>Eukaryota</taxon>
        <taxon>Viridiplantae</taxon>
        <taxon>Streptophyta</taxon>
        <taxon>Embryophyta</taxon>
        <taxon>Tracheophyta</taxon>
        <taxon>Spermatophyta</taxon>
        <taxon>Magnoliopsida</taxon>
        <taxon>eudicotyledons</taxon>
        <taxon>Gunneridae</taxon>
        <taxon>Pentapetalae</taxon>
        <taxon>rosids</taxon>
        <taxon>fabids</taxon>
        <taxon>Fabales</taxon>
        <taxon>Fabaceae</taxon>
        <taxon>Papilionoideae</taxon>
        <taxon>50 kb inversion clade</taxon>
        <taxon>NPAAA clade</taxon>
        <taxon>indigoferoid/millettioid clade</taxon>
        <taxon>Phaseoleae</taxon>
        <taxon>Mucuna</taxon>
    </lineage>
</organism>
<dbReference type="AlphaFoldDB" id="A0A371HQE5"/>
<proteinExistence type="predicted"/>
<dbReference type="SUPFAM" id="SSF103511">
    <property type="entry name" value="Chlorophyll a-b binding protein"/>
    <property type="match status" value="1"/>
</dbReference>
<sequence length="410" mass="44501">MLLTVEGGGFFSSSASGYSKGLALLILGQRSDDKPMRVLPWNQFQLVGQESDHELQLASRKKHLSSRCASFVCFGRASAGLDNPSHLKVGPAKHHEVSSGTLVSNKGNYPSANVNDDSRKVALKSSLKRQASKKPAPVEAATEHEASGGKGNDAPGQRERRKVQWTDACGSELVEIQEFEPRCYNWDLTCLATRELCHAISPSACMMASRRNKKNKREKMSMACSIPCIKISTCSSSPSCTSSTSSYSLRFSSSSSSSKTHSVIIRSSQAEGPVRRPVAPPIREPSSSSAPQLQKPTLPSQPPPSPSVVPPPQKPATVVGDDKNAITLEFQRQKAKELQEYFKQKKLEEANQAPFFGFIGKNEISNGRWAMFGFAVGLLTEYATGSDFVDQVKILLSNFGIIIVVPIKAP</sequence>
<feature type="region of interest" description="Disordered" evidence="1">
    <location>
        <begin position="98"/>
        <end position="117"/>
    </location>
</feature>
<dbReference type="OrthoDB" id="1875894at2759"/>
<keyword evidence="3" id="KW-1185">Reference proteome</keyword>
<comment type="caution">
    <text evidence="2">The sequence shown here is derived from an EMBL/GenBank/DDBJ whole genome shotgun (WGS) entry which is preliminary data.</text>
</comment>
<dbReference type="PANTHER" id="PTHR33401:SF3">
    <property type="entry name" value="LOW AFFINITY POTASSIUM TRANSPORT SYSTEM PROTEIN"/>
    <property type="match status" value="1"/>
</dbReference>
<feature type="compositionally biased region" description="Polar residues" evidence="1">
    <location>
        <begin position="98"/>
        <end position="115"/>
    </location>
</feature>
<name>A0A371HQE5_MUCPR</name>
<feature type="region of interest" description="Disordered" evidence="1">
    <location>
        <begin position="125"/>
        <end position="163"/>
    </location>
</feature>
<evidence type="ECO:0000313" key="2">
    <source>
        <dbReference type="EMBL" id="RDY04972.1"/>
    </source>
</evidence>
<dbReference type="EMBL" id="QJKJ01001968">
    <property type="protein sequence ID" value="RDY04972.1"/>
    <property type="molecule type" value="Genomic_DNA"/>
</dbReference>
<dbReference type="Proteomes" id="UP000257109">
    <property type="component" value="Unassembled WGS sequence"/>
</dbReference>
<feature type="non-terminal residue" evidence="2">
    <location>
        <position position="1"/>
    </location>
</feature>
<reference evidence="2" key="1">
    <citation type="submission" date="2018-05" db="EMBL/GenBank/DDBJ databases">
        <title>Draft genome of Mucuna pruriens seed.</title>
        <authorList>
            <person name="Nnadi N.E."/>
            <person name="Vos R."/>
            <person name="Hasami M.H."/>
            <person name="Devisetty U.K."/>
            <person name="Aguiy J.C."/>
        </authorList>
    </citation>
    <scope>NUCLEOTIDE SEQUENCE [LARGE SCALE GENOMIC DNA]</scope>
    <source>
        <strain evidence="2">JCA_2017</strain>
    </source>
</reference>
<feature type="compositionally biased region" description="Pro residues" evidence="1">
    <location>
        <begin position="299"/>
        <end position="314"/>
    </location>
</feature>
<dbReference type="PANTHER" id="PTHR33401">
    <property type="entry name" value="LIGHT-HARVESTING COMPLEX-LIKE PROTEIN OHP2, CHLOROPLASTIC"/>
    <property type="match status" value="1"/>
</dbReference>
<protein>
    <submittedName>
        <fullName evidence="2">Light-harvesting complex-like protein OHP2, chloroplastic</fullName>
    </submittedName>
</protein>
<accession>A0A371HQE5</accession>
<evidence type="ECO:0000313" key="3">
    <source>
        <dbReference type="Proteomes" id="UP000257109"/>
    </source>
</evidence>
<gene>
    <name evidence="2" type="primary">OHP2</name>
    <name evidence="2" type="ORF">CR513_11237</name>
</gene>
<evidence type="ECO:0000256" key="1">
    <source>
        <dbReference type="SAM" id="MobiDB-lite"/>
    </source>
</evidence>
<feature type="region of interest" description="Disordered" evidence="1">
    <location>
        <begin position="260"/>
        <end position="320"/>
    </location>
</feature>